<protein>
    <submittedName>
        <fullName evidence="1">Uncharacterized protein</fullName>
    </submittedName>
</protein>
<dbReference type="AlphaFoldDB" id="A0A9N8EW52"/>
<organism evidence="1 2">
    <name type="scientific">Seminavis robusta</name>
    <dbReference type="NCBI Taxonomy" id="568900"/>
    <lineage>
        <taxon>Eukaryota</taxon>
        <taxon>Sar</taxon>
        <taxon>Stramenopiles</taxon>
        <taxon>Ochrophyta</taxon>
        <taxon>Bacillariophyta</taxon>
        <taxon>Bacillariophyceae</taxon>
        <taxon>Bacillariophycidae</taxon>
        <taxon>Naviculales</taxon>
        <taxon>Naviculaceae</taxon>
        <taxon>Seminavis</taxon>
    </lineage>
</organism>
<comment type="caution">
    <text evidence="1">The sequence shown here is derived from an EMBL/GenBank/DDBJ whole genome shotgun (WGS) entry which is preliminary data.</text>
</comment>
<sequence length="101" mass="11550">MEQFDAIHRLDANTDSMNKRDQKQTLLPLVAKNRQQATHPKNAIAVFGTVFKKGCVCVASRANQMFTVIETSVGCCRAWQLLPFEQNSRFPPLHRTSERQF</sequence>
<proteinExistence type="predicted"/>
<evidence type="ECO:0000313" key="2">
    <source>
        <dbReference type="Proteomes" id="UP001153069"/>
    </source>
</evidence>
<gene>
    <name evidence="1" type="ORF">SEMRO_1782_G297151.1</name>
</gene>
<accession>A0A9N8EW52</accession>
<dbReference type="Proteomes" id="UP001153069">
    <property type="component" value="Unassembled WGS sequence"/>
</dbReference>
<keyword evidence="2" id="KW-1185">Reference proteome</keyword>
<dbReference type="EMBL" id="CAICTM010001780">
    <property type="protein sequence ID" value="CAB9526124.1"/>
    <property type="molecule type" value="Genomic_DNA"/>
</dbReference>
<evidence type="ECO:0000313" key="1">
    <source>
        <dbReference type="EMBL" id="CAB9526124.1"/>
    </source>
</evidence>
<name>A0A9N8EW52_9STRA</name>
<reference evidence="1" key="1">
    <citation type="submission" date="2020-06" db="EMBL/GenBank/DDBJ databases">
        <authorList>
            <consortium name="Plant Systems Biology data submission"/>
        </authorList>
    </citation>
    <scope>NUCLEOTIDE SEQUENCE</scope>
    <source>
        <strain evidence="1">D6</strain>
    </source>
</reference>